<feature type="region of interest" description="Disordered" evidence="1">
    <location>
        <begin position="171"/>
        <end position="201"/>
    </location>
</feature>
<dbReference type="PANTHER" id="PTHR15208">
    <property type="entry name" value="RECEPTOR-BINDING CANCER ANTIGEN EXPRESSED ON SISO CELLS CANCER ASSOCIATED SURFACE ANTIGEN RCAS1 ESTROGEN RECEPTOR-BINDING FRAGMENT- ASSOCIATED GENE 9 PROTEIN"/>
    <property type="match status" value="1"/>
</dbReference>
<keyword evidence="3" id="KW-1185">Reference proteome</keyword>
<dbReference type="Proteomes" id="UP001159042">
    <property type="component" value="Unassembled WGS sequence"/>
</dbReference>
<dbReference type="PANTHER" id="PTHR15208:SF2">
    <property type="entry name" value="RECEPTOR-BINDING CANCER ANTIGEN EXPRESSED ON SISO CELLS"/>
    <property type="match status" value="1"/>
</dbReference>
<evidence type="ECO:0008006" key="4">
    <source>
        <dbReference type="Google" id="ProtNLM"/>
    </source>
</evidence>
<comment type="caution">
    <text evidence="2">The sequence shown here is derived from an EMBL/GenBank/DDBJ whole genome shotgun (WGS) entry which is preliminary data.</text>
</comment>
<dbReference type="GO" id="GO:0030141">
    <property type="term" value="C:secretory granule"/>
    <property type="evidence" value="ECO:0007669"/>
    <property type="project" value="TreeGrafter"/>
</dbReference>
<protein>
    <recommendedName>
        <fullName evidence="4">Receptor-binding cancer antigen</fullName>
    </recommendedName>
</protein>
<gene>
    <name evidence="2" type="ORF">NQ315_011016</name>
</gene>
<evidence type="ECO:0000256" key="1">
    <source>
        <dbReference type="SAM" id="MobiDB-lite"/>
    </source>
</evidence>
<accession>A0AAV8VIV8</accession>
<dbReference type="PIRSF" id="PIRSF034247">
    <property type="entry name" value="RCAS1"/>
    <property type="match status" value="1"/>
</dbReference>
<reference evidence="2 3" key="1">
    <citation type="journal article" date="2023" name="Insect Mol. Biol.">
        <title>Genome sequencing provides insights into the evolution of gene families encoding plant cell wall-degrading enzymes in longhorned beetles.</title>
        <authorList>
            <person name="Shin N.R."/>
            <person name="Okamura Y."/>
            <person name="Kirsch R."/>
            <person name="Pauchet Y."/>
        </authorList>
    </citation>
    <scope>NUCLEOTIDE SEQUENCE [LARGE SCALE GENOMIC DNA]</scope>
    <source>
        <strain evidence="2">EAD_L_NR</strain>
    </source>
</reference>
<proteinExistence type="predicted"/>
<sequence>MIVVFISNKIKTFIFMFVNIFRKALCCLRRRRRSSCESVPLTHVISNTEDTKENFQNWEEWGDAGNERKQKTVQDHIELYRKQASMKHNNMNESETEEQLKFFEDMTPNITKQTKLLINTDHTDSSKRSNRLNFVEDAISVVPTMELREWDEDSGWEGDVTASDVQKVLREKKRQERERKVWEQHQKRLEKTRSLGTKLSN</sequence>
<evidence type="ECO:0000313" key="3">
    <source>
        <dbReference type="Proteomes" id="UP001159042"/>
    </source>
</evidence>
<dbReference type="InterPro" id="IPR017025">
    <property type="entry name" value="Cancer-assoc_antigen_RCAS1"/>
</dbReference>
<dbReference type="AlphaFoldDB" id="A0AAV8VIV8"/>
<feature type="compositionally biased region" description="Basic and acidic residues" evidence="1">
    <location>
        <begin position="171"/>
        <end position="193"/>
    </location>
</feature>
<organism evidence="2 3">
    <name type="scientific">Exocentrus adspersus</name>
    <dbReference type="NCBI Taxonomy" id="1586481"/>
    <lineage>
        <taxon>Eukaryota</taxon>
        <taxon>Metazoa</taxon>
        <taxon>Ecdysozoa</taxon>
        <taxon>Arthropoda</taxon>
        <taxon>Hexapoda</taxon>
        <taxon>Insecta</taxon>
        <taxon>Pterygota</taxon>
        <taxon>Neoptera</taxon>
        <taxon>Endopterygota</taxon>
        <taxon>Coleoptera</taxon>
        <taxon>Polyphaga</taxon>
        <taxon>Cucujiformia</taxon>
        <taxon>Chrysomeloidea</taxon>
        <taxon>Cerambycidae</taxon>
        <taxon>Lamiinae</taxon>
        <taxon>Acanthocinini</taxon>
        <taxon>Exocentrus</taxon>
    </lineage>
</organism>
<evidence type="ECO:0000313" key="2">
    <source>
        <dbReference type="EMBL" id="KAJ8914282.1"/>
    </source>
</evidence>
<dbReference type="EMBL" id="JANEYG010000075">
    <property type="protein sequence ID" value="KAJ8914282.1"/>
    <property type="molecule type" value="Genomic_DNA"/>
</dbReference>
<name>A0AAV8VIV8_9CUCU</name>